<name>A0A1R3T1L1_9BACT</name>
<protein>
    <submittedName>
        <fullName evidence="1">Uncharacterized protein</fullName>
    </submittedName>
</protein>
<dbReference type="EMBL" id="LT605205">
    <property type="protein sequence ID" value="SCD21010.1"/>
    <property type="molecule type" value="Genomic_DNA"/>
</dbReference>
<dbReference type="Proteomes" id="UP000187464">
    <property type="component" value="Chromosome I"/>
</dbReference>
<sequence length="77" mass="8747">MMPFNCIFLPPIIICPYHRDGDIQFYPPPLTLVNKYSISNNSILLLADANKSEFACHLVRDISTQANDYCLLNIKMG</sequence>
<accession>A0A1R3T1L1</accession>
<dbReference type="KEGG" id="psac:PSM36_2205"/>
<evidence type="ECO:0000313" key="2">
    <source>
        <dbReference type="Proteomes" id="UP000187464"/>
    </source>
</evidence>
<keyword evidence="2" id="KW-1185">Reference proteome</keyword>
<gene>
    <name evidence="1" type="ORF">PSM36_2205</name>
</gene>
<organism evidence="1 2">
    <name type="scientific">Proteiniphilum saccharofermentans</name>
    <dbReference type="NCBI Taxonomy" id="1642647"/>
    <lineage>
        <taxon>Bacteria</taxon>
        <taxon>Pseudomonadati</taxon>
        <taxon>Bacteroidota</taxon>
        <taxon>Bacteroidia</taxon>
        <taxon>Bacteroidales</taxon>
        <taxon>Dysgonomonadaceae</taxon>
        <taxon>Proteiniphilum</taxon>
    </lineage>
</organism>
<dbReference type="AlphaFoldDB" id="A0A1R3T1L1"/>
<dbReference type="STRING" id="1642647.PSM36_2205"/>
<evidence type="ECO:0000313" key="1">
    <source>
        <dbReference type="EMBL" id="SCD21010.1"/>
    </source>
</evidence>
<reference evidence="2" key="1">
    <citation type="submission" date="2016-08" db="EMBL/GenBank/DDBJ databases">
        <authorList>
            <person name="Wibberg D."/>
        </authorList>
    </citation>
    <scope>NUCLEOTIDE SEQUENCE [LARGE SCALE GENOMIC DNA]</scope>
</reference>
<proteinExistence type="predicted"/>